<feature type="compositionally biased region" description="Low complexity" evidence="8">
    <location>
        <begin position="190"/>
        <end position="203"/>
    </location>
</feature>
<evidence type="ECO:0000256" key="8">
    <source>
        <dbReference type="SAM" id="MobiDB-lite"/>
    </source>
</evidence>
<keyword evidence="6" id="KW-0539">Nucleus</keyword>
<name>A0ABM1SLW5_LIMPO</name>
<evidence type="ECO:0000256" key="3">
    <source>
        <dbReference type="ARBA" id="ARBA00023125"/>
    </source>
</evidence>
<dbReference type="InterPro" id="IPR039350">
    <property type="entry name" value="Prospero_homeodomain"/>
</dbReference>
<dbReference type="InterPro" id="IPR009057">
    <property type="entry name" value="Homeodomain-like_sf"/>
</dbReference>
<dbReference type="Gene3D" id="1.10.10.500">
    <property type="entry name" value="Homeo-prospero domain"/>
    <property type="match status" value="1"/>
</dbReference>
<dbReference type="SUPFAM" id="SSF46689">
    <property type="entry name" value="Homeodomain-like"/>
    <property type="match status" value="1"/>
</dbReference>
<dbReference type="PANTHER" id="PTHR12198">
    <property type="entry name" value="HOMEOBOX PROTEIN PROSPERO/PROX-1/CEH-26"/>
    <property type="match status" value="1"/>
</dbReference>
<evidence type="ECO:0000256" key="1">
    <source>
        <dbReference type="ARBA" id="ARBA00004123"/>
    </source>
</evidence>
<evidence type="ECO:0000313" key="10">
    <source>
        <dbReference type="Proteomes" id="UP000694941"/>
    </source>
</evidence>
<keyword evidence="4" id="KW-0371">Homeobox</keyword>
<evidence type="ECO:0000259" key="9">
    <source>
        <dbReference type="PROSITE" id="PS51818"/>
    </source>
</evidence>
<sequence>MMSPEEDLESVTIRDKLLKTKTKRSRQRVDAGEPRNSYSTITNFNTGTSPSIHTYENGYSMSLTNRVYESLVTRQNRECSNMVIDSVVSDVTPKNRYSQNMVSEKQSQNKMCLNDGATSDAHMTSLYIHSVECLSAAPMPETGNFLQDSLKSRIPTNLSGSVLQISVDERIENRSASRDKMSDPEQIQQHPSPAHSPVASPSPDCSRSLVCPRVMPNSMSTSDSKALEVKRARVENIVSMMLQGPSDPRPPRNSSRVPVNGYKKRKLYQPQQHEATRILNGDKEVKEIERGDNQTFIGPLPKQHRTARDLKSQLQKMQEQLAVIQQRYTEFLHDQIENSSTENTDAFSPSDHQQIKPEIKPQAYPHSSTVEGRDEFPSLSVPLSANNSVAIYPELTENIRLNTVKYKKNAVHITEEARRLERGSQENELKDRIQESRQSCIVKPNSRSGQTELTTDLDILVGDLKSEISTKLAHIIDSIVTRYKQNRSFSKTLESEPPKDLPFLTQILDSPLTKVVDRGSGDNSQILADQRSNDFPCDSSPRPPAFYPLGVRPSTTLFCPTPSSQTMHLSPMNISHNFPISHPQLSGSLEGTGMTISNDIMEQTEAISFVMMPKKKRHKVTDTSAIPHLRNWSISQEDSVPKYSFITSTTQPSLGPPSCPHHPPPLIPICLPTSVAIPNPSLHHAEFYHFDNSKLAYFTQENKDDDSFPSSPAIQTRYPGSQEFPNDSLLFSYLKQDLEDESNGGDSQNYESSLPTSYTSTLTPMHLRKAKLMFFYARYPSSAVLKLYFPDIKFNKNNTAQLVKWFSNFREFYYIQMEKYSRQAISEGIKSPEDLKVTIDSELIRTLNLHYNRNNHIEVPEHFRFVVEQTLKEFFKEIIAGKDQEQSWKKTIYKVIARLDDNVPTYFKTPNFLEQLE</sequence>
<dbReference type="PANTHER" id="PTHR12198:SF0">
    <property type="entry name" value="HOMEOBOX PROTEIN PROSPERO"/>
    <property type="match status" value="1"/>
</dbReference>
<keyword evidence="3" id="KW-0238">DNA-binding</keyword>
<keyword evidence="2" id="KW-0805">Transcription regulation</keyword>
<feature type="compositionally biased region" description="Basic and acidic residues" evidence="8">
    <location>
        <begin position="174"/>
        <end position="183"/>
    </location>
</feature>
<evidence type="ECO:0000256" key="7">
    <source>
        <dbReference type="SAM" id="Coils"/>
    </source>
</evidence>
<comment type="subcellular location">
    <subcellularLocation>
        <location evidence="1">Nucleus</location>
    </subcellularLocation>
</comment>
<keyword evidence="7" id="KW-0175">Coiled coil</keyword>
<dbReference type="InterPro" id="IPR037131">
    <property type="entry name" value="Homeo_prospero_dom_sf"/>
</dbReference>
<dbReference type="RefSeq" id="XP_022244621.1">
    <property type="nucleotide sequence ID" value="XM_022388913.1"/>
</dbReference>
<feature type="domain" description="Prospero" evidence="9">
    <location>
        <begin position="759"/>
        <end position="917"/>
    </location>
</feature>
<dbReference type="Proteomes" id="UP000694941">
    <property type="component" value="Unplaced"/>
</dbReference>
<gene>
    <name evidence="11" type="primary">LOC106461838</name>
</gene>
<accession>A0ABM1SLW5</accession>
<evidence type="ECO:0000256" key="5">
    <source>
        <dbReference type="ARBA" id="ARBA00023163"/>
    </source>
</evidence>
<keyword evidence="10" id="KW-1185">Reference proteome</keyword>
<dbReference type="PROSITE" id="PS51818">
    <property type="entry name" value="HOMEO_PROSPERO"/>
    <property type="match status" value="1"/>
</dbReference>
<feature type="region of interest" description="Disordered" evidence="8">
    <location>
        <begin position="174"/>
        <end position="206"/>
    </location>
</feature>
<feature type="region of interest" description="Disordered" evidence="8">
    <location>
        <begin position="18"/>
        <end position="44"/>
    </location>
</feature>
<feature type="coiled-coil region" evidence="7">
    <location>
        <begin position="300"/>
        <end position="327"/>
    </location>
</feature>
<keyword evidence="5" id="KW-0804">Transcription</keyword>
<organism evidence="10 11">
    <name type="scientific">Limulus polyphemus</name>
    <name type="common">Atlantic horseshoe crab</name>
    <dbReference type="NCBI Taxonomy" id="6850"/>
    <lineage>
        <taxon>Eukaryota</taxon>
        <taxon>Metazoa</taxon>
        <taxon>Ecdysozoa</taxon>
        <taxon>Arthropoda</taxon>
        <taxon>Chelicerata</taxon>
        <taxon>Merostomata</taxon>
        <taxon>Xiphosura</taxon>
        <taxon>Limulidae</taxon>
        <taxon>Limulus</taxon>
    </lineage>
</organism>
<protein>
    <submittedName>
        <fullName evidence="11">LOW QUALITY PROTEIN: homeobox protein prospero-like</fullName>
    </submittedName>
</protein>
<proteinExistence type="predicted"/>
<dbReference type="GeneID" id="106461838"/>
<evidence type="ECO:0000256" key="2">
    <source>
        <dbReference type="ARBA" id="ARBA00023015"/>
    </source>
</evidence>
<dbReference type="Pfam" id="PF05044">
    <property type="entry name" value="HPD"/>
    <property type="match status" value="1"/>
</dbReference>
<reference evidence="11" key="1">
    <citation type="submission" date="2025-08" db="UniProtKB">
        <authorList>
            <consortium name="RefSeq"/>
        </authorList>
    </citation>
    <scope>IDENTIFICATION</scope>
    <source>
        <tissue evidence="11">Muscle</tissue>
    </source>
</reference>
<evidence type="ECO:0000256" key="6">
    <source>
        <dbReference type="ARBA" id="ARBA00023242"/>
    </source>
</evidence>
<evidence type="ECO:0000256" key="4">
    <source>
        <dbReference type="ARBA" id="ARBA00023155"/>
    </source>
</evidence>
<evidence type="ECO:0000313" key="11">
    <source>
        <dbReference type="RefSeq" id="XP_022244621.1"/>
    </source>
</evidence>
<dbReference type="InterPro" id="IPR023082">
    <property type="entry name" value="Homeo_prospero_dom"/>
</dbReference>